<accession>A0A5J6Z8J1</accession>
<feature type="transmembrane region" description="Helical" evidence="1">
    <location>
        <begin position="35"/>
        <end position="56"/>
    </location>
</feature>
<organism evidence="2 3">
    <name type="scientific">Corynebacterium urogenitale</name>
    <dbReference type="NCBI Taxonomy" id="2487892"/>
    <lineage>
        <taxon>Bacteria</taxon>
        <taxon>Bacillati</taxon>
        <taxon>Actinomycetota</taxon>
        <taxon>Actinomycetes</taxon>
        <taxon>Mycobacteriales</taxon>
        <taxon>Corynebacteriaceae</taxon>
        <taxon>Corynebacterium</taxon>
    </lineage>
</organism>
<proteinExistence type="predicted"/>
<reference evidence="3" key="1">
    <citation type="submission" date="2019-10" db="EMBL/GenBank/DDBJ databases">
        <title>Complete genome sequence of Corynebacterium urogenitalis DSM 108747, isolated from the genital tract of a cow.</title>
        <authorList>
            <person name="Ruckert C."/>
            <person name="Ballas P."/>
            <person name="Wagener K."/>
            <person name="Drillich M."/>
            <person name="Kaempfer P."/>
            <person name="Busse H.-J."/>
            <person name="Ehling-Schulz M."/>
        </authorList>
    </citation>
    <scope>NUCLEOTIDE SEQUENCE [LARGE SCALE GENOMIC DNA]</scope>
    <source>
        <strain evidence="3">LMM 1652</strain>
    </source>
</reference>
<dbReference type="KEGG" id="cuo:CUROG_09450"/>
<evidence type="ECO:0000256" key="1">
    <source>
        <dbReference type="SAM" id="Phobius"/>
    </source>
</evidence>
<dbReference type="Proteomes" id="UP000326711">
    <property type="component" value="Chromosome"/>
</dbReference>
<evidence type="ECO:0000313" key="3">
    <source>
        <dbReference type="Proteomes" id="UP000326711"/>
    </source>
</evidence>
<name>A0A5J6Z8J1_9CORY</name>
<gene>
    <name evidence="2" type="ORF">CUROG_09450</name>
</gene>
<protein>
    <submittedName>
        <fullName evidence="2">Uncharacterized protein</fullName>
    </submittedName>
</protein>
<keyword evidence="1" id="KW-0812">Transmembrane</keyword>
<dbReference type="EMBL" id="CP045032">
    <property type="protein sequence ID" value="QFQ03234.1"/>
    <property type="molecule type" value="Genomic_DNA"/>
</dbReference>
<evidence type="ECO:0000313" key="2">
    <source>
        <dbReference type="EMBL" id="QFQ03234.1"/>
    </source>
</evidence>
<dbReference type="RefSeq" id="WP_151903495.1">
    <property type="nucleotide sequence ID" value="NZ_CP045032.1"/>
</dbReference>
<keyword evidence="1" id="KW-0472">Membrane</keyword>
<sequence>MSLPKELHVENLYKEGYVPSSFDAPHSSLHRSITWIAMGCILASLAGFGTMLWGLATMTVDYRDDGQMFAIAGAIIGFGLLFLGFFLVHVGRKNYREYKKRSGRIH</sequence>
<dbReference type="AlphaFoldDB" id="A0A5J6Z8J1"/>
<keyword evidence="3" id="KW-1185">Reference proteome</keyword>
<dbReference type="OrthoDB" id="4422894at2"/>
<feature type="transmembrane region" description="Helical" evidence="1">
    <location>
        <begin position="68"/>
        <end position="91"/>
    </location>
</feature>
<keyword evidence="1" id="KW-1133">Transmembrane helix</keyword>